<accession>A0ACC2LJB4</accession>
<gene>
    <name evidence="1" type="ORF">MRB53_026609</name>
</gene>
<comment type="caution">
    <text evidence="1">The sequence shown here is derived from an EMBL/GenBank/DDBJ whole genome shotgun (WGS) entry which is preliminary data.</text>
</comment>
<evidence type="ECO:0000313" key="1">
    <source>
        <dbReference type="EMBL" id="KAJ8633273.1"/>
    </source>
</evidence>
<dbReference type="Proteomes" id="UP001234297">
    <property type="component" value="Chromosome 8"/>
</dbReference>
<proteinExistence type="predicted"/>
<reference evidence="1 2" key="1">
    <citation type="journal article" date="2022" name="Hortic Res">
        <title>A haplotype resolved chromosomal level avocado genome allows analysis of novel avocado genes.</title>
        <authorList>
            <person name="Nath O."/>
            <person name="Fletcher S.J."/>
            <person name="Hayward A."/>
            <person name="Shaw L.M."/>
            <person name="Masouleh A.K."/>
            <person name="Furtado A."/>
            <person name="Henry R.J."/>
            <person name="Mitter N."/>
        </authorList>
    </citation>
    <scope>NUCLEOTIDE SEQUENCE [LARGE SCALE GENOMIC DNA]</scope>
    <source>
        <strain evidence="2">cv. Hass</strain>
    </source>
</reference>
<protein>
    <submittedName>
        <fullName evidence="1">Uncharacterized protein</fullName>
    </submittedName>
</protein>
<name>A0ACC2LJB4_PERAE</name>
<sequence>MMFNKRRCNLLQDMLVGIRDEVELHRLWQVENAYQLALKVAAKLTRGGSKKYMDIHSFHLYSKGEAFMWRKHEFKSGNSPKTLHQQPLTIVRNEFTRIEGQGGHSTCPFSCFKCGQAGHRASECPKRQVDARVKLIDEENEGEILGDSSEPIYDDDRDMDHVEIGPKEGEFDDLSSSYHPKSRFQ</sequence>
<organism evidence="1 2">
    <name type="scientific">Persea americana</name>
    <name type="common">Avocado</name>
    <dbReference type="NCBI Taxonomy" id="3435"/>
    <lineage>
        <taxon>Eukaryota</taxon>
        <taxon>Viridiplantae</taxon>
        <taxon>Streptophyta</taxon>
        <taxon>Embryophyta</taxon>
        <taxon>Tracheophyta</taxon>
        <taxon>Spermatophyta</taxon>
        <taxon>Magnoliopsida</taxon>
        <taxon>Magnoliidae</taxon>
        <taxon>Laurales</taxon>
        <taxon>Lauraceae</taxon>
        <taxon>Persea</taxon>
    </lineage>
</organism>
<evidence type="ECO:0000313" key="2">
    <source>
        <dbReference type="Proteomes" id="UP001234297"/>
    </source>
</evidence>
<dbReference type="EMBL" id="CM056816">
    <property type="protein sequence ID" value="KAJ8633273.1"/>
    <property type="molecule type" value="Genomic_DNA"/>
</dbReference>
<keyword evidence="2" id="KW-1185">Reference proteome</keyword>